<keyword evidence="1" id="KW-0808">Transferase</keyword>
<dbReference type="RefSeq" id="WP_156611968.1">
    <property type="nucleotide sequence ID" value="NZ_WPCU01000010.1"/>
</dbReference>
<dbReference type="Proteomes" id="UP000435304">
    <property type="component" value="Unassembled WGS sequence"/>
</dbReference>
<proteinExistence type="predicted"/>
<name>A0A6A9V2C4_9ACTN</name>
<keyword evidence="2" id="KW-1185">Reference proteome</keyword>
<organism evidence="1 2">
    <name type="scientific">Auraticoccus cholistanensis</name>
    <dbReference type="NCBI Taxonomy" id="2656650"/>
    <lineage>
        <taxon>Bacteria</taxon>
        <taxon>Bacillati</taxon>
        <taxon>Actinomycetota</taxon>
        <taxon>Actinomycetes</taxon>
        <taxon>Propionibacteriales</taxon>
        <taxon>Propionibacteriaceae</taxon>
        <taxon>Auraticoccus</taxon>
    </lineage>
</organism>
<dbReference type="AlphaFoldDB" id="A0A6A9V2C4"/>
<reference evidence="1 2" key="1">
    <citation type="submission" date="2019-12" db="EMBL/GenBank/DDBJ databases">
        <title>Auraticoccus cholistani sp. nov., an actinomycete isolated from soil of Cholistan desert.</title>
        <authorList>
            <person name="Cheema M.T."/>
        </authorList>
    </citation>
    <scope>NUCLEOTIDE SEQUENCE [LARGE SCALE GENOMIC DNA]</scope>
    <source>
        <strain evidence="1 2">F435</strain>
    </source>
</reference>
<dbReference type="EMBL" id="WPCU01000010">
    <property type="protein sequence ID" value="MVA77758.1"/>
    <property type="molecule type" value="Genomic_DNA"/>
</dbReference>
<comment type="caution">
    <text evidence="1">The sequence shown here is derived from an EMBL/GenBank/DDBJ whole genome shotgun (WGS) entry which is preliminary data.</text>
</comment>
<dbReference type="Gene3D" id="3.40.50.2000">
    <property type="entry name" value="Glycogen Phosphorylase B"/>
    <property type="match status" value="2"/>
</dbReference>
<sequence>MTVPPTMRDPRDVDVLDISDLRFPGGTSHSVAEEIQAQADAGWTTGLVHLNGPLVSKVRAVNPLLQQQVRAGRARLLLGQEPVRAKVVVVRHPGVLQHAAEQLPPVVTDKVVVVANAAPLDIDGYRHYAPATVHRIAVEHFGVEPVWAPIGPQVRASIAAEVPAGRLLAEDWVNIIDVDAWHTPRPDWNADVPVIGRHSRSSPQKWPRDRAVLEAVYPTDGSMLVKVLGGAEPAQEVLGRPLPPSWHVQAFGEQAPRDFLAGLDFFVYYHDPHWIEAFGRTILEAMASGVPAVLPPHFRELFGDAAVYAEPHEVRSVITRLRADRGEWERVAAEASRLTRERFGREAHVARITALIGPPSHAAIPGPVPQNRPAIVAGHADPARRPRVLLISSNGAGMGHLTRLLSYARRCEPDLEPHFLSLSQAVGVVGSFGYSYEYLPSTGATKMAPRRWHPLFVERVGETIERIGPEVVVFDGTWPYDGIPRVRELHPGPRWVWSRRGLWKAGKNAEQLAKAAWFDLVVEPGDLAGELDRGVTRGAPSSQVGPVTLLDPDELTSRAEAREALGLPQEPRLALVSLGAGNINDTSGEVGAATAALRSLGVEVCVTQTQIAGSSRVPDDVHTVRHFPLSRHYRAFDLAVSATGYNSFHELLRFGVPSLFVPNLSTALDDTAARSRWAAQQGWAHELPQVTVQTATPLLSDLLERGPDMVARAVAADPGNGAPAAARLITELALDPRTP</sequence>
<dbReference type="GO" id="GO:0016740">
    <property type="term" value="F:transferase activity"/>
    <property type="evidence" value="ECO:0007669"/>
    <property type="project" value="UniProtKB-KW"/>
</dbReference>
<evidence type="ECO:0000313" key="1">
    <source>
        <dbReference type="EMBL" id="MVA77758.1"/>
    </source>
</evidence>
<dbReference type="SUPFAM" id="SSF53756">
    <property type="entry name" value="UDP-Glycosyltransferase/glycogen phosphorylase"/>
    <property type="match status" value="2"/>
</dbReference>
<gene>
    <name evidence="1" type="ORF">GC722_17310</name>
</gene>
<accession>A0A6A9V2C4</accession>
<evidence type="ECO:0000313" key="2">
    <source>
        <dbReference type="Proteomes" id="UP000435304"/>
    </source>
</evidence>
<protein>
    <submittedName>
        <fullName evidence="1">Glycosyltransferase</fullName>
    </submittedName>
</protein>